<dbReference type="OrthoDB" id="8955051at2"/>
<dbReference type="EMBL" id="AJAQ01000016">
    <property type="protein sequence ID" value="EOH93792.1"/>
    <property type="molecule type" value="Genomic_DNA"/>
</dbReference>
<dbReference type="SUPFAM" id="SSF53383">
    <property type="entry name" value="PLP-dependent transferases"/>
    <property type="match status" value="1"/>
</dbReference>
<evidence type="ECO:0000313" key="1">
    <source>
        <dbReference type="EMBL" id="EOH93792.1"/>
    </source>
</evidence>
<keyword evidence="2" id="KW-1185">Reference proteome</keyword>
<organism evidence="1 2">
    <name type="scientific">Enterococcus pallens ATCC BAA-351</name>
    <dbReference type="NCBI Taxonomy" id="1158607"/>
    <lineage>
        <taxon>Bacteria</taxon>
        <taxon>Bacillati</taxon>
        <taxon>Bacillota</taxon>
        <taxon>Bacilli</taxon>
        <taxon>Lactobacillales</taxon>
        <taxon>Enterococcaceae</taxon>
        <taxon>Enterococcus</taxon>
    </lineage>
</organism>
<dbReference type="HOGENOM" id="CLU_059313_0_0_9"/>
<comment type="caution">
    <text evidence="1">The sequence shown here is derived from an EMBL/GenBank/DDBJ whole genome shotgun (WGS) entry which is preliminary data.</text>
</comment>
<reference evidence="1 2" key="1">
    <citation type="submission" date="2013-02" db="EMBL/GenBank/DDBJ databases">
        <title>The Genome Sequence of Enterococcus pallens BAA-351.</title>
        <authorList>
            <consortium name="The Broad Institute Genome Sequencing Platform"/>
            <consortium name="The Broad Institute Genome Sequencing Center for Infectious Disease"/>
            <person name="Earl A.M."/>
            <person name="Gilmore M.S."/>
            <person name="Lebreton F."/>
            <person name="Walker B."/>
            <person name="Young S.K."/>
            <person name="Zeng Q."/>
            <person name="Gargeya S."/>
            <person name="Fitzgerald M."/>
            <person name="Haas B."/>
            <person name="Abouelleil A."/>
            <person name="Alvarado L."/>
            <person name="Arachchi H.M."/>
            <person name="Berlin A.M."/>
            <person name="Chapman S.B."/>
            <person name="Dewar J."/>
            <person name="Goldberg J."/>
            <person name="Griggs A."/>
            <person name="Gujja S."/>
            <person name="Hansen M."/>
            <person name="Howarth C."/>
            <person name="Imamovic A."/>
            <person name="Larimer J."/>
            <person name="McCowan C."/>
            <person name="Murphy C."/>
            <person name="Neiman D."/>
            <person name="Pearson M."/>
            <person name="Priest M."/>
            <person name="Roberts A."/>
            <person name="Saif S."/>
            <person name="Shea T."/>
            <person name="Sisk P."/>
            <person name="Sykes S."/>
            <person name="Wortman J."/>
            <person name="Nusbaum C."/>
            <person name="Birren B."/>
        </authorList>
    </citation>
    <scope>NUCLEOTIDE SEQUENCE [LARGE SCALE GENOMIC DNA]</scope>
    <source>
        <strain evidence="1 2">ATCC BAA-351</strain>
    </source>
</reference>
<dbReference type="PATRIC" id="fig|1158607.3.peg.2462"/>
<dbReference type="eggNOG" id="COG0399">
    <property type="taxonomic scope" value="Bacteria"/>
</dbReference>
<dbReference type="AlphaFoldDB" id="R2QBI9"/>
<dbReference type="Proteomes" id="UP000013782">
    <property type="component" value="Unassembled WGS sequence"/>
</dbReference>
<proteinExistence type="predicted"/>
<evidence type="ECO:0008006" key="3">
    <source>
        <dbReference type="Google" id="ProtNLM"/>
    </source>
</evidence>
<dbReference type="STRING" id="160454.RV10_GL000673"/>
<protein>
    <recommendedName>
        <fullName evidence="3">DegT/DnrJ/EryC1/StrS aminotransferase</fullName>
    </recommendedName>
</protein>
<dbReference type="RefSeq" id="WP_010757478.1">
    <property type="nucleotide sequence ID" value="NZ_ASWD01000001.1"/>
</dbReference>
<accession>R2QBI9</accession>
<evidence type="ECO:0000313" key="2">
    <source>
        <dbReference type="Proteomes" id="UP000013782"/>
    </source>
</evidence>
<name>R2QBI9_9ENTE</name>
<sequence>MREIGGYFGLETFEGTDYYLNAVALDKARSCLLYIVKARKYTRIYLPDYLCDCVAEVLSASGVAVSFYPIDRHLQPIFSRQLSVDEGLYLVNYYGQLSNRAIQDYQKKYRNIIVDNTQAFFQPPVAEVDTFYTCRKFFGVPDGAYLFIDQRLDDVYPTDSSRTRMGHLLGRFEDSAENYYQEYQENEEQLDKNPIKKMSKLTANLLRAVPYEAIKGQRTQNMTVLSRELQAVNGLHYREVEGAFSYPLLVENGARIRKELAAKRIYLPTLWPNVIKTQAKSSWAYFYAQNILPLPCDQRYTKEDMIYLVKQLQPFLVKSAGEEKENENYY</sequence>
<gene>
    <name evidence="1" type="ORF">UAU_02488</name>
</gene>
<dbReference type="InterPro" id="IPR015424">
    <property type="entry name" value="PyrdxlP-dep_Trfase"/>
</dbReference>